<comment type="subcellular location">
    <subcellularLocation>
        <location evidence="5">Cytoplasm</location>
    </subcellularLocation>
</comment>
<evidence type="ECO:0000256" key="1">
    <source>
        <dbReference type="ARBA" id="ARBA00009771"/>
    </source>
</evidence>
<comment type="subunit">
    <text evidence="5">A double ring-shaped homohexamer of HslV is capped on each side by a ring-shaped HslU homohexamer. The assembly of the HslU/HslV complex is dependent on binding of ATP.</text>
</comment>
<keyword evidence="5" id="KW-0963">Cytoplasm</keyword>
<dbReference type="InterPro" id="IPR027417">
    <property type="entry name" value="P-loop_NTPase"/>
</dbReference>
<dbReference type="SMART" id="SM01086">
    <property type="entry name" value="ClpB_D2-small"/>
    <property type="match status" value="1"/>
</dbReference>
<gene>
    <name evidence="5 8" type="primary">hslU</name>
    <name evidence="8" type="ORF">KHA94_03180</name>
</gene>
<comment type="caution">
    <text evidence="8">The sequence shown here is derived from an EMBL/GenBank/DDBJ whole genome shotgun (WGS) entry which is preliminary data.</text>
</comment>
<dbReference type="Pfam" id="PF00004">
    <property type="entry name" value="AAA"/>
    <property type="match status" value="1"/>
</dbReference>
<dbReference type="Proteomes" id="UP000681027">
    <property type="component" value="Unassembled WGS sequence"/>
</dbReference>
<sequence>MVKGTNLTPRQIVEKLNQFIIGQKDAKKAVAVALRNRYRRGLLDEKLRDEISPKNILMIGPTGVGKTEIARRMAKLVGAPFVKVEATKFTEVGYVGRDVESMVRDLVETSVRLVKEEKMTSVKERAEESANRIIVELLVPSNKKTGNYKNPLEMLFGGGNNDHSEQESSASDDMGIQAKRKVVKEKLALGELENEFITVELEEQQPSMFDMLQGSGMEQMGMNMQDALGGLIPKRRKKRKLTVSEARIVLTNEEAQKLIDMDEVTQEAVFRAEQSGIIFIDEIDKIASKNSGGSSADVSREGVQRDILPVVEGSTVVTKYGTVKTDHVLFMAAGAFHMAKPSDLIPELQGRFPIRVELTKLTVEDFFNILVEPDNALIKQYQALLETEGIQIEFSDDAIRRIAEFAFDVNQNTDNIGARRLHTIMEKLLEDLSFEAPEITMEKIMITPQYVEEKLGAISRNKDLSQFIL</sequence>
<evidence type="ECO:0000313" key="8">
    <source>
        <dbReference type="EMBL" id="MBS4189222.1"/>
    </source>
</evidence>
<dbReference type="HAMAP" id="MF_00249">
    <property type="entry name" value="HslU"/>
    <property type="match status" value="1"/>
</dbReference>
<accession>A0ABS5NN39</accession>
<dbReference type="InterPro" id="IPR003959">
    <property type="entry name" value="ATPase_AAA_core"/>
</dbReference>
<dbReference type="SUPFAM" id="SSF52540">
    <property type="entry name" value="P-loop containing nucleoside triphosphate hydrolases"/>
    <property type="match status" value="1"/>
</dbReference>
<dbReference type="PANTHER" id="PTHR48102">
    <property type="entry name" value="ATP-DEPENDENT CLP PROTEASE ATP-BINDING SUBUNIT CLPX-LIKE, MITOCHONDRIAL-RELATED"/>
    <property type="match status" value="1"/>
</dbReference>
<feature type="domain" description="Clp ATPase C-terminal" evidence="7">
    <location>
        <begin position="361"/>
        <end position="455"/>
    </location>
</feature>
<dbReference type="GO" id="GO:0016787">
    <property type="term" value="F:hydrolase activity"/>
    <property type="evidence" value="ECO:0007669"/>
    <property type="project" value="UniProtKB-KW"/>
</dbReference>
<feature type="binding site" evidence="5">
    <location>
        <position position="281"/>
    </location>
    <ligand>
        <name>ATP</name>
        <dbReference type="ChEBI" id="CHEBI:30616"/>
    </ligand>
</feature>
<dbReference type="CDD" id="cd19498">
    <property type="entry name" value="RecA-like_HslU"/>
    <property type="match status" value="1"/>
</dbReference>
<comment type="function">
    <text evidence="5">ATPase subunit of a proteasome-like degradation complex; this subunit has chaperone activity. The binding of ATP and its subsequent hydrolysis by HslU are essential for unfolding of protein substrates subsequently hydrolyzed by HslV. HslU recognizes the N-terminal part of its protein substrates and unfolds these before they are guided to HslV for hydrolysis.</text>
</comment>
<dbReference type="RefSeq" id="WP_213100684.1">
    <property type="nucleotide sequence ID" value="NZ_JAGYPM010000001.1"/>
</dbReference>
<dbReference type="Pfam" id="PF07724">
    <property type="entry name" value="AAA_2"/>
    <property type="match status" value="1"/>
</dbReference>
<keyword evidence="9" id="KW-1185">Reference proteome</keyword>
<keyword evidence="4 5" id="KW-0143">Chaperone</keyword>
<dbReference type="Gene3D" id="3.40.50.300">
    <property type="entry name" value="P-loop containing nucleotide triphosphate hydrolases"/>
    <property type="match status" value="2"/>
</dbReference>
<protein>
    <recommendedName>
        <fullName evidence="5">ATP-dependent protease ATPase subunit HslU</fullName>
    </recommendedName>
    <alternativeName>
        <fullName evidence="5">Unfoldase HslU</fullName>
    </alternativeName>
</protein>
<reference evidence="8 9" key="1">
    <citation type="submission" date="2021-05" db="EMBL/GenBank/DDBJ databases">
        <title>Novel Bacillus species.</title>
        <authorList>
            <person name="Liu G."/>
        </authorList>
    </citation>
    <scope>NUCLEOTIDE SEQUENCE [LARGE SCALE GENOMIC DNA]</scope>
    <source>
        <strain evidence="8 9">FJAT-49705</strain>
    </source>
</reference>
<dbReference type="InterPro" id="IPR019489">
    <property type="entry name" value="Clp_ATPase_C"/>
</dbReference>
<dbReference type="SMART" id="SM00382">
    <property type="entry name" value="AAA"/>
    <property type="match status" value="1"/>
</dbReference>
<evidence type="ECO:0000256" key="5">
    <source>
        <dbReference type="HAMAP-Rule" id="MF_00249"/>
    </source>
</evidence>
<keyword evidence="8" id="KW-0378">Hydrolase</keyword>
<feature type="binding site" evidence="5">
    <location>
        <position position="347"/>
    </location>
    <ligand>
        <name>ATP</name>
        <dbReference type="ChEBI" id="CHEBI:30616"/>
    </ligand>
</feature>
<dbReference type="Pfam" id="PF10431">
    <property type="entry name" value="ClpB_D2-small"/>
    <property type="match status" value="1"/>
</dbReference>
<keyword evidence="3 5" id="KW-0067">ATP-binding</keyword>
<evidence type="ECO:0000313" key="9">
    <source>
        <dbReference type="Proteomes" id="UP000681027"/>
    </source>
</evidence>
<evidence type="ECO:0000256" key="2">
    <source>
        <dbReference type="ARBA" id="ARBA00022741"/>
    </source>
</evidence>
<keyword evidence="2 5" id="KW-0547">Nucleotide-binding</keyword>
<dbReference type="NCBIfam" id="TIGR00390">
    <property type="entry name" value="hslU"/>
    <property type="match status" value="1"/>
</dbReference>
<evidence type="ECO:0000256" key="4">
    <source>
        <dbReference type="ARBA" id="ARBA00023186"/>
    </source>
</evidence>
<evidence type="ECO:0000259" key="7">
    <source>
        <dbReference type="SMART" id="SM01086"/>
    </source>
</evidence>
<feature type="binding site" evidence="5">
    <location>
        <begin position="63"/>
        <end position="68"/>
    </location>
    <ligand>
        <name>ATP</name>
        <dbReference type="ChEBI" id="CHEBI:30616"/>
    </ligand>
</feature>
<comment type="similarity">
    <text evidence="1 5">Belongs to the ClpX chaperone family. HslU subfamily.</text>
</comment>
<dbReference type="Gene3D" id="1.10.8.60">
    <property type="match status" value="1"/>
</dbReference>
<dbReference type="InterPro" id="IPR003593">
    <property type="entry name" value="AAA+_ATPase"/>
</dbReference>
<dbReference type="InterPro" id="IPR004491">
    <property type="entry name" value="HslU"/>
</dbReference>
<evidence type="ECO:0000256" key="3">
    <source>
        <dbReference type="ARBA" id="ARBA00022840"/>
    </source>
</evidence>
<dbReference type="EMBL" id="JAGYPM010000001">
    <property type="protein sequence ID" value="MBS4189222.1"/>
    <property type="molecule type" value="Genomic_DNA"/>
</dbReference>
<organism evidence="8 9">
    <name type="scientific">Cytobacillus citreus</name>
    <dbReference type="NCBI Taxonomy" id="2833586"/>
    <lineage>
        <taxon>Bacteria</taxon>
        <taxon>Bacillati</taxon>
        <taxon>Bacillota</taxon>
        <taxon>Bacilli</taxon>
        <taxon>Bacillales</taxon>
        <taxon>Bacillaceae</taxon>
        <taxon>Cytobacillus</taxon>
    </lineage>
</organism>
<proteinExistence type="inferred from homology"/>
<dbReference type="NCBIfam" id="NF003544">
    <property type="entry name" value="PRK05201.1"/>
    <property type="match status" value="1"/>
</dbReference>
<feature type="domain" description="AAA+ ATPase" evidence="6">
    <location>
        <begin position="52"/>
        <end position="362"/>
    </location>
</feature>
<evidence type="ECO:0000259" key="6">
    <source>
        <dbReference type="SMART" id="SM00382"/>
    </source>
</evidence>
<name>A0ABS5NN39_9BACI</name>
<dbReference type="PANTHER" id="PTHR48102:SF3">
    <property type="entry name" value="ATP-DEPENDENT PROTEASE ATPASE SUBUNIT HSLU"/>
    <property type="match status" value="1"/>
</dbReference>
<feature type="binding site" evidence="5">
    <location>
        <position position="21"/>
    </location>
    <ligand>
        <name>ATP</name>
        <dbReference type="ChEBI" id="CHEBI:30616"/>
    </ligand>
</feature>
<feature type="binding site" evidence="5">
    <location>
        <position position="419"/>
    </location>
    <ligand>
        <name>ATP</name>
        <dbReference type="ChEBI" id="CHEBI:30616"/>
    </ligand>
</feature>
<dbReference type="InterPro" id="IPR050052">
    <property type="entry name" value="ATP-dep_Clp_protease_ClpX"/>
</dbReference>